<dbReference type="GO" id="GO:0038023">
    <property type="term" value="F:signaling receptor activity"/>
    <property type="evidence" value="ECO:0000318"/>
    <property type="project" value="GO_Central"/>
</dbReference>
<dbReference type="GO" id="GO:0016020">
    <property type="term" value="C:membrane"/>
    <property type="evidence" value="ECO:0007669"/>
    <property type="project" value="UniProtKB-SubCell"/>
</dbReference>
<comment type="similarity">
    <text evidence="2">Belongs to the Toll-like receptor family.</text>
</comment>
<dbReference type="OMA" id="NFRIVEQ"/>
<evidence type="ECO:0000256" key="10">
    <source>
        <dbReference type="ARBA" id="ARBA00023180"/>
    </source>
</evidence>
<evidence type="ECO:0000256" key="11">
    <source>
        <dbReference type="SAM" id="SignalP"/>
    </source>
</evidence>
<dbReference type="InterPro" id="IPR001611">
    <property type="entry name" value="Leu-rich_rpt"/>
</dbReference>
<name>A0A7M7GL40_STRPU</name>
<dbReference type="KEGG" id="spu:100890666"/>
<dbReference type="PANTHER" id="PTHR24365:SF541">
    <property type="entry name" value="PROTEIN TOLL-RELATED"/>
    <property type="match status" value="1"/>
</dbReference>
<evidence type="ECO:0000256" key="2">
    <source>
        <dbReference type="ARBA" id="ARBA00009634"/>
    </source>
</evidence>
<protein>
    <recommendedName>
        <fullName evidence="12">TIR domain-containing protein</fullName>
    </recommendedName>
</protein>
<keyword evidence="10" id="KW-0325">Glycoprotein</keyword>
<dbReference type="GeneID" id="100890666"/>
<dbReference type="SMART" id="SM00369">
    <property type="entry name" value="LRR_TYP"/>
    <property type="match status" value="11"/>
</dbReference>
<organism evidence="13 14">
    <name type="scientific">Strongylocentrotus purpuratus</name>
    <name type="common">Purple sea urchin</name>
    <dbReference type="NCBI Taxonomy" id="7668"/>
    <lineage>
        <taxon>Eukaryota</taxon>
        <taxon>Metazoa</taxon>
        <taxon>Echinodermata</taxon>
        <taxon>Eleutherozoa</taxon>
        <taxon>Echinozoa</taxon>
        <taxon>Echinoidea</taxon>
        <taxon>Euechinoidea</taxon>
        <taxon>Echinacea</taxon>
        <taxon>Camarodonta</taxon>
        <taxon>Echinidea</taxon>
        <taxon>Strongylocentrotidae</taxon>
        <taxon>Strongylocentrotus</taxon>
    </lineage>
</organism>
<dbReference type="AlphaFoldDB" id="A0A7M7GL40"/>
<evidence type="ECO:0000256" key="9">
    <source>
        <dbReference type="ARBA" id="ARBA00023170"/>
    </source>
</evidence>
<dbReference type="FunFam" id="3.40.50.10140:FF:000021">
    <property type="entry name" value="Toll receptor 13"/>
    <property type="match status" value="1"/>
</dbReference>
<dbReference type="RefSeq" id="XP_003731021.2">
    <property type="nucleotide sequence ID" value="XM_003730973.3"/>
</dbReference>
<dbReference type="OrthoDB" id="2015831at2759"/>
<dbReference type="SMART" id="SM00082">
    <property type="entry name" value="LRRCT"/>
    <property type="match status" value="2"/>
</dbReference>
<dbReference type="SUPFAM" id="SSF52058">
    <property type="entry name" value="L domain-like"/>
    <property type="match status" value="2"/>
</dbReference>
<dbReference type="PROSITE" id="PS50104">
    <property type="entry name" value="TIR"/>
    <property type="match status" value="1"/>
</dbReference>
<evidence type="ECO:0000259" key="12">
    <source>
        <dbReference type="PROSITE" id="PS50104"/>
    </source>
</evidence>
<comment type="subcellular location">
    <subcellularLocation>
        <location evidence="1">Membrane</location>
        <topology evidence="1">Single-pass type I membrane protein</topology>
    </subcellularLocation>
</comment>
<keyword evidence="3" id="KW-0433">Leucine-rich repeat</keyword>
<feature type="chain" id="PRO_5029645742" description="TIR domain-containing protein" evidence="11">
    <location>
        <begin position="30"/>
        <end position="934"/>
    </location>
</feature>
<keyword evidence="7" id="KW-1133">Transmembrane helix</keyword>
<keyword evidence="8" id="KW-0472">Membrane</keyword>
<dbReference type="Gene3D" id="3.80.10.10">
    <property type="entry name" value="Ribonuclease Inhibitor"/>
    <property type="match status" value="3"/>
</dbReference>
<reference evidence="14" key="1">
    <citation type="submission" date="2015-02" db="EMBL/GenBank/DDBJ databases">
        <title>Genome sequencing for Strongylocentrotus purpuratus.</title>
        <authorList>
            <person name="Murali S."/>
            <person name="Liu Y."/>
            <person name="Vee V."/>
            <person name="English A."/>
            <person name="Wang M."/>
            <person name="Skinner E."/>
            <person name="Han Y."/>
            <person name="Muzny D.M."/>
            <person name="Worley K.C."/>
            <person name="Gibbs R.A."/>
        </authorList>
    </citation>
    <scope>NUCLEOTIDE SEQUENCE</scope>
</reference>
<feature type="signal peptide" evidence="11">
    <location>
        <begin position="1"/>
        <end position="29"/>
    </location>
</feature>
<dbReference type="InterPro" id="IPR032675">
    <property type="entry name" value="LRR_dom_sf"/>
</dbReference>
<sequence length="934" mass="106025">MAAEVHSTKTRLCLCVFGVLLSMIPATFSLSCNVPDLPCLCEGPTQGSGDHIEYHRITCFLTGEWNVTIGVIPLTRSLILSCSHGGNGTEEPADLKEDLFHKFAGVLQNLTMRRCKIGNLPTEIFTDLILLQRLLLTSVDLNGERLSAIGGIKKNASVKLYSNKLHSLNSDSFGNYFSNVSSLDLYSNSVQEIGNGTFAMFPSLRKLFLGNNTISVVKEGAFSGLQRLSELNVRGNPSMFDGSWCLFKNVPFLTTLDVSFTGLTNATQFNCAPLVHLRRLLIHDNNLTKLDGSVFALMPNITFIDVSNNDLEYIHSSAFHGGLNGLNHVDMSGNHLRDFPILAFESTPNIKSINISYNYLRVIKKGTFSGQASLQTIDLSFNRLHTIDMFGFVALDNLTMIDLRHNNFAIFPENVVWPFDIQPPHIPIKTFLQGNNFNCGCHWMFYIRRGEFKDTYPFFILSDNSTWTCKAPSPVANKPMMTLPLEDFWCPYYNDEACRRGSCECYSRDVDEANVFFCNNNTMHSLPNFPANTFMFECDGCLIDDQVTLQVGAFQASARLTFLVLQDIGLERILPGALQEFPNLQQLDVSYNVLNTFSDDIITNLTHLHTVDLSNNRVNSLSSNTFATNLNLTTVKLHSNNLKTLEDGVFNSTTYLEVLTLHNNPFVCNCSLFWLKQWLQSHLDVVPQLYDVKCYVNSSNPDLYPIIQVADLDFGCYNPDVLTVQEYNAVIVTSTLTLLFLMVGAVTFRHRRAIRVILYTRYGFHVLHDDDDDDVVLDNVRWEYDAYIAYSDEDIQFVLENIIPILEDDDNLRYKLCVRHRDFPPGGCIATTIVTSLEASRRSIVLISRSFLQDEWRLLEFKTAHQRVLKDKRNKNLILVFLEDLTKDEMDDDMRYYVTANAYLSTTDRLFRENLLYEMPRRPLGEIHGDVDER</sequence>
<evidence type="ECO:0000313" key="13">
    <source>
        <dbReference type="EnsemblMetazoa" id="XP_003731021"/>
    </source>
</evidence>
<keyword evidence="4" id="KW-0812">Transmembrane</keyword>
<accession>A0A7M7GL40</accession>
<dbReference type="Pfam" id="PF13855">
    <property type="entry name" value="LRR_8"/>
    <property type="match status" value="4"/>
</dbReference>
<proteinExistence type="inferred from homology"/>
<evidence type="ECO:0000256" key="1">
    <source>
        <dbReference type="ARBA" id="ARBA00004479"/>
    </source>
</evidence>
<dbReference type="Proteomes" id="UP000007110">
    <property type="component" value="Unassembled WGS sequence"/>
</dbReference>
<evidence type="ECO:0000256" key="8">
    <source>
        <dbReference type="ARBA" id="ARBA00023136"/>
    </source>
</evidence>
<evidence type="ECO:0000256" key="7">
    <source>
        <dbReference type="ARBA" id="ARBA00022989"/>
    </source>
</evidence>
<dbReference type="InterPro" id="IPR000157">
    <property type="entry name" value="TIR_dom"/>
</dbReference>
<dbReference type="SMART" id="SM00255">
    <property type="entry name" value="TIR"/>
    <property type="match status" value="1"/>
</dbReference>
<dbReference type="EnsemblMetazoa" id="XM_003730973">
    <property type="protein sequence ID" value="XP_003731021"/>
    <property type="gene ID" value="LOC100890666"/>
</dbReference>
<dbReference type="PANTHER" id="PTHR24365">
    <property type="entry name" value="TOLL-LIKE RECEPTOR"/>
    <property type="match status" value="1"/>
</dbReference>
<evidence type="ECO:0000313" key="14">
    <source>
        <dbReference type="Proteomes" id="UP000007110"/>
    </source>
</evidence>
<feature type="domain" description="TIR" evidence="12">
    <location>
        <begin position="782"/>
        <end position="919"/>
    </location>
</feature>
<dbReference type="Pfam" id="PF01582">
    <property type="entry name" value="TIR"/>
    <property type="match status" value="1"/>
</dbReference>
<evidence type="ECO:0000256" key="5">
    <source>
        <dbReference type="ARBA" id="ARBA00022729"/>
    </source>
</evidence>
<evidence type="ECO:0000256" key="6">
    <source>
        <dbReference type="ARBA" id="ARBA00022737"/>
    </source>
</evidence>
<dbReference type="InterPro" id="IPR000483">
    <property type="entry name" value="Cys-rich_flank_reg_C"/>
</dbReference>
<dbReference type="InParanoid" id="A0A7M7GL40"/>
<keyword evidence="5 11" id="KW-0732">Signal</keyword>
<reference evidence="13" key="2">
    <citation type="submission" date="2021-01" db="UniProtKB">
        <authorList>
            <consortium name="EnsemblMetazoa"/>
        </authorList>
    </citation>
    <scope>IDENTIFICATION</scope>
</reference>
<keyword evidence="9" id="KW-0675">Receptor</keyword>
<dbReference type="InterPro" id="IPR003591">
    <property type="entry name" value="Leu-rich_rpt_typical-subtyp"/>
</dbReference>
<evidence type="ECO:0000256" key="4">
    <source>
        <dbReference type="ARBA" id="ARBA00022692"/>
    </source>
</evidence>
<evidence type="ECO:0000256" key="3">
    <source>
        <dbReference type="ARBA" id="ARBA00022614"/>
    </source>
</evidence>
<dbReference type="SUPFAM" id="SSF52200">
    <property type="entry name" value="Toll/Interleukin receptor TIR domain"/>
    <property type="match status" value="1"/>
</dbReference>
<dbReference type="GO" id="GO:0007165">
    <property type="term" value="P:signal transduction"/>
    <property type="evidence" value="ECO:0007669"/>
    <property type="project" value="InterPro"/>
</dbReference>
<keyword evidence="14" id="KW-1185">Reference proteome</keyword>
<dbReference type="InterPro" id="IPR035897">
    <property type="entry name" value="Toll_tir_struct_dom_sf"/>
</dbReference>
<dbReference type="Gene3D" id="3.40.50.10140">
    <property type="entry name" value="Toll/interleukin-1 receptor homology (TIR) domain"/>
    <property type="match status" value="1"/>
</dbReference>
<keyword evidence="6" id="KW-0677">Repeat</keyword>